<dbReference type="EMBL" id="CBSV010000130">
    <property type="protein sequence ID" value="CDH01440.1"/>
    <property type="molecule type" value="Genomic_DNA"/>
</dbReference>
<dbReference type="AlphaFoldDB" id="A0A077NRE7"/>
<feature type="transmembrane region" description="Helical" evidence="1">
    <location>
        <begin position="12"/>
        <end position="34"/>
    </location>
</feature>
<evidence type="ECO:0000313" key="2">
    <source>
        <dbReference type="EMBL" id="CDH01440.1"/>
    </source>
</evidence>
<keyword evidence="1" id="KW-1133">Transmembrane helix</keyword>
<comment type="caution">
    <text evidence="2">The sequence shown here is derived from an EMBL/GenBank/DDBJ whole genome shotgun (WGS) entry which is preliminary data.</text>
</comment>
<reference evidence="2" key="1">
    <citation type="submission" date="2013-07" db="EMBL/GenBank/DDBJ databases">
        <title>Sub-species coevolution in mutualistic symbiosis.</title>
        <authorList>
            <person name="Murfin K."/>
            <person name="Klassen J."/>
            <person name="Lee M."/>
            <person name="Forst S."/>
            <person name="Stock P."/>
            <person name="Goodrich-Blair H."/>
        </authorList>
    </citation>
    <scope>NUCLEOTIDE SEQUENCE [LARGE SCALE GENOMIC DNA]</scope>
    <source>
        <strain evidence="2">Feltiae Moldova</strain>
    </source>
</reference>
<proteinExistence type="predicted"/>
<keyword evidence="1" id="KW-0812">Transmembrane</keyword>
<organism evidence="2">
    <name type="scientific">Xenorhabdus bovienii str. feltiae Moldova</name>
    <dbReference type="NCBI Taxonomy" id="1398200"/>
    <lineage>
        <taxon>Bacteria</taxon>
        <taxon>Pseudomonadati</taxon>
        <taxon>Pseudomonadota</taxon>
        <taxon>Gammaproteobacteria</taxon>
        <taxon>Enterobacterales</taxon>
        <taxon>Morganellaceae</taxon>
        <taxon>Xenorhabdus</taxon>
    </lineage>
</organism>
<evidence type="ECO:0000256" key="1">
    <source>
        <dbReference type="SAM" id="Phobius"/>
    </source>
</evidence>
<sequence length="42" mass="4874">MSAGREHHKTYTNLFLMILATLFNHLTVFTVPLLPKPQYLSE</sequence>
<protein>
    <submittedName>
        <fullName evidence="2">Uncharacterized protein</fullName>
    </submittedName>
</protein>
<dbReference type="Proteomes" id="UP000028487">
    <property type="component" value="Unassembled WGS sequence"/>
</dbReference>
<accession>A0A077NRE7</accession>
<gene>
    <name evidence="2" type="ORF">XBFM1_2150018</name>
</gene>
<keyword evidence="1" id="KW-0472">Membrane</keyword>
<name>A0A077NRE7_XENBV</name>
<dbReference type="HOGENOM" id="CLU_3259921_0_0_6"/>